<feature type="region of interest" description="Disordered" evidence="2">
    <location>
        <begin position="1885"/>
        <end position="1913"/>
    </location>
</feature>
<dbReference type="Pfam" id="PF05593">
    <property type="entry name" value="RHS_repeat"/>
    <property type="match status" value="1"/>
</dbReference>
<sequence>MSAAQSPVDPTWRAPRNLFWRPDSRLRSGTSAALALVVLSSMLTTLSQRAAVAAPARLGVSQPTAVSTKPVAARPRPADLSQGANRRPTEGIVWPTASVAEADVPATVLGRAAGSAKVPSASTRAGKLPVYVGQPVGGGDASRVAAQDPVSRARVEILDRGRVSAAWRDGLVVRVGRADGAAGRGSLSVGIDYSGFAAAFGADWSTRLRLVTLPECALTNPDRPECGSRPLASHNDVAHDRVTAEVPVPPSAHEVSTRSTAATTTLVALSAGASGSTGDYGATPLQASSSWTAGGSSGDFSWSYPVRVPPAVGPAPTVGLSYSSSAVDGRSDASNNQPSWMGEGFEYQPGFVERRYVPCYEDTAGGATNGDQLGDLCWGTENAVLSLNGRSTELVRDDATGVWRAKNDDASRIEKLTGASNGDDNGEHWKVTTADGVQYFFGLDDLPGQSAGTASTNTVRVYGNHTGEPCYNASFGSAHCNQAWRWNLDYVRDPHGGTISYWYSPESNKYAANLTDTDDVSYIRASNLTRIDYGTWDRSATDRSVTPTAQVFFFTDDRCTSNCATHDNEGLNWPDTPWDQECTGTSCPGLYSPTFWSSRRLSKITTRVTGVSGDVESWDFTHTFPPNGDKSRDGMWLESIRHTGYLGEKVTLPEVNFDFVQKANRVDRTNDGEPPMYWLRMSTIWTETGGKILITYSGPQCDSGGPMPSSPETNTLRCYPVLTEDRFTKQTKTAYWHKYVVEEVDEWDTSDRASTDVITRYEYLDGVAWHHNDDDGLTRDKFRTWADYRGYGRVRVRVGTDGNETLTQTRYYRGMDGDRLAPSGGTRNVTLPARDLNGDGDTADAADAPQVDDQDALAGEVREQTVYNGVDTDVVSTSVSEAWQSAPTATRDMGDTNSYARFSGVRTSWNAVRLDVGRGWRVSKKSRTFDGYGMETTATDFGDVARNDDDRCLKTSYARNTDSNLLVLASRSQTFAIACTATPASVDDVIGDIRTSYDQKAFGDTPIKGDMTKVENLKDWSPSAGTTWMTTASASYDPYGRVTESYDIRGNKTRKEYTPAIGGPLTSMKTINHLDWSNTENLSPAWGVTERKTDANGKITDLRYDGLGRLRKVWLPTRPMGSDPANPTSPSTEYTYTVRNSGGVNAIATTTLNSEGNYTTAYELFDSLLRPRQTQAPAPSGGGAVVTETVYDAAGRVAYTNANHHDPALTPSRNLRSLAAWEANSQNRSVYDRAGRTIASVLMSGGEEKWRTTTGYGGDRVYVTPPKGGTATTTISEARGNTIEVRQHDGRSVTGPFDASTYTYNRKSQLTGVRDAAGNAWSYQYNVQGQQEVTTDPDNGRTTTHYTEAGDIDYTIDARNQKLVYHYDSLGRKDAVYDTAVASENKLATWAYDPTGAKGRLASSSRWTDKGVNEYKVRVRGYSALYQSTGEDYVIPASETGLAGTYTFSRTYKPDGVTVATASYPNAGSLGAEQLTFTYDETTGLAERVETNWPNAGQYVTDTGWSAFAQPALVRFQQTAQNFLDQAWTYDDSTGRLKSATTMRQLAPQPLADLHYDYDEAGNVTRVADTPQGGTADVQCFGYDYARRLTSAWTPASGDCAAAPTVAGLGGPAPYWHSWAFGPVGQSNGNRVKETKYGTTTTESTYTYPATGAAQPHAVSQVVTTGTGAGTRNYRYDKAGNLECRPSSTAVNNTCPDGTGSQKLTWNSEGQLTTLTDGGKQHSYLYAADGGRLIARDPTGKTLYLPGTEIRWRSSDSVKTATRYYTHLGQVVAMRQPGTGVTWLMADHQGTQFMTVASGNQSVAWRRQTPYGGPRGTAPSAWPNQLGFVGGTIDGGSDLTGLINVGARPYDPTIGKFAAVDPLMDLAAPEHWNGYAYANNSPVTLSDPSGLSPEDAQWEEKHPGTHTSDNLGWDKYGCPDGDCSARDESGQPKRDRVFTGANGTTVTRDSLGNYYLDGYRLPPTTVDVVRLAAIVDKNRGEGQGSPDRNNTTDPVARMWAILQDIAAACGEMDECNDRNGDLYLGVQYDIDQVLQMRHNSNGYTWNGLLLEMVQNAAALCIGSGLRGGCMGRQSLTGSTGGCRSFDADTRVLMADGTSKRIADVRPGDLVWALDPETGEAGARMVTDTWAHEDMLHEFRVGDGLLTTTADHSFWNATDREWQESQYLDPGDRLLSLDGRTVTAGGLGDAFVVGRAYNLTIAQLHTYYVLAGNVPVLVHNESGEPCLSTAISRQKQGRHVQGDPLHNGTGKSYFNSQADAQGVLDAYHRGDTTVLGRTSSGNIVVRYDGVTGYNNNPGAGFHDQPTNVFMIKGTKSPSVVPISPGWSPKEFELVEPSLERENRLVLDVVQAALGLISPEILAISVKGDPSRIALYVAVRVRNAQVDEDVEDLVFELETLQSGPTAIEVSIFVGAPIGDWPGISGRSVYLAKASENQG</sequence>
<dbReference type="Pfam" id="PF25023">
    <property type="entry name" value="TEN_YD-shell"/>
    <property type="match status" value="1"/>
</dbReference>
<dbReference type="SUPFAM" id="SSF51294">
    <property type="entry name" value="Hedgehog/intein (Hint) domain"/>
    <property type="match status" value="1"/>
</dbReference>
<dbReference type="InterPro" id="IPR050708">
    <property type="entry name" value="T6SS_VgrG/RHS"/>
</dbReference>
<dbReference type="NCBIfam" id="TIGR01643">
    <property type="entry name" value="YD_repeat_2x"/>
    <property type="match status" value="1"/>
</dbReference>
<dbReference type="Pfam" id="PF07591">
    <property type="entry name" value="PT-HINT"/>
    <property type="match status" value="1"/>
</dbReference>
<dbReference type="eggNOG" id="COG1372">
    <property type="taxonomic scope" value="Bacteria"/>
</dbReference>
<evidence type="ECO:0000313" key="5">
    <source>
        <dbReference type="Proteomes" id="UP000003448"/>
    </source>
</evidence>
<dbReference type="PANTHER" id="PTHR32305">
    <property type="match status" value="1"/>
</dbReference>
<comment type="caution">
    <text evidence="4">The sequence shown here is derived from an EMBL/GenBank/DDBJ whole genome shotgun (WGS) entry which is preliminary data.</text>
</comment>
<dbReference type="EMBL" id="CAIE01000016">
    <property type="protein sequence ID" value="CCH16745.1"/>
    <property type="molecule type" value="Genomic_DNA"/>
</dbReference>
<dbReference type="InterPro" id="IPR006530">
    <property type="entry name" value="YD"/>
</dbReference>
<dbReference type="Gene3D" id="2.170.16.10">
    <property type="entry name" value="Hedgehog/Intein (Hint) domain"/>
    <property type="match status" value="1"/>
</dbReference>
<evidence type="ECO:0000259" key="3">
    <source>
        <dbReference type="SMART" id="SM00306"/>
    </source>
</evidence>
<dbReference type="InterPro" id="IPR056823">
    <property type="entry name" value="TEN-like_YD-shell"/>
</dbReference>
<organism evidence="4 5">
    <name type="scientific">Micromonospora lupini str. Lupac 08</name>
    <dbReference type="NCBI Taxonomy" id="1150864"/>
    <lineage>
        <taxon>Bacteria</taxon>
        <taxon>Bacillati</taxon>
        <taxon>Actinomycetota</taxon>
        <taxon>Actinomycetes</taxon>
        <taxon>Micromonosporales</taxon>
        <taxon>Micromonosporaceae</taxon>
        <taxon>Micromonospora</taxon>
    </lineage>
</organism>
<reference evidence="5" key="1">
    <citation type="journal article" date="2012" name="J. Bacteriol.">
        <title>Genome Sequence of Micromonospora lupini Lupac 08, Isolated from Root Nodules of Lupinus angustifolius.</title>
        <authorList>
            <person name="Alonso-Vega P."/>
            <person name="Normand P."/>
            <person name="Bacigalupe R."/>
            <person name="Pujic P."/>
            <person name="Lajus A."/>
            <person name="Vallenet D."/>
            <person name="Carro L."/>
            <person name="Coll P."/>
            <person name="Trujillo M.E."/>
        </authorList>
    </citation>
    <scope>NUCLEOTIDE SEQUENCE [LARGE SCALE GENOMIC DNA]</scope>
    <source>
        <strain evidence="5">Lupac 08</strain>
    </source>
</reference>
<dbReference type="InterPro" id="IPR003587">
    <property type="entry name" value="Hint_dom_N"/>
</dbReference>
<dbReference type="NCBIfam" id="TIGR03696">
    <property type="entry name" value="Rhs_assc_core"/>
    <property type="match status" value="1"/>
</dbReference>
<feature type="domain" description="Hint" evidence="3">
    <location>
        <begin position="2082"/>
        <end position="2177"/>
    </location>
</feature>
<dbReference type="RefSeq" id="WP_007456868.1">
    <property type="nucleotide sequence ID" value="NZ_HF570108.1"/>
</dbReference>
<protein>
    <submittedName>
        <fullName evidence="4">YD repeat-containing protein</fullName>
    </submittedName>
</protein>
<dbReference type="InterPro" id="IPR036844">
    <property type="entry name" value="Hint_dom_sf"/>
</dbReference>
<accession>I0KYU8</accession>
<keyword evidence="1" id="KW-0677">Repeat</keyword>
<feature type="region of interest" description="Disordered" evidence="2">
    <location>
        <begin position="67"/>
        <end position="88"/>
    </location>
</feature>
<dbReference type="Proteomes" id="UP000003448">
    <property type="component" value="Unassembled WGS sequence"/>
</dbReference>
<dbReference type="eggNOG" id="COG3209">
    <property type="taxonomic scope" value="Bacteria"/>
</dbReference>
<evidence type="ECO:0000313" key="4">
    <source>
        <dbReference type="EMBL" id="CCH16745.1"/>
    </source>
</evidence>
<dbReference type="OrthoDB" id="291011at2"/>
<gene>
    <name evidence="4" type="ORF">MILUP08_41662</name>
</gene>
<dbReference type="PANTHER" id="PTHR32305:SF17">
    <property type="entry name" value="TRNA NUCLEASE WAPA"/>
    <property type="match status" value="1"/>
</dbReference>
<keyword evidence="5" id="KW-1185">Reference proteome</keyword>
<dbReference type="InterPro" id="IPR022385">
    <property type="entry name" value="Rhs_assc_core"/>
</dbReference>
<evidence type="ECO:0000256" key="1">
    <source>
        <dbReference type="ARBA" id="ARBA00022737"/>
    </source>
</evidence>
<proteinExistence type="predicted"/>
<dbReference type="InterPro" id="IPR031325">
    <property type="entry name" value="RHS_repeat"/>
</dbReference>
<dbReference type="SMART" id="SM00306">
    <property type="entry name" value="HintN"/>
    <property type="match status" value="1"/>
</dbReference>
<dbReference type="Gene3D" id="2.180.10.10">
    <property type="entry name" value="RHS repeat-associated core"/>
    <property type="match status" value="1"/>
</dbReference>
<dbReference type="STRING" id="1150864.MILUP08_41662"/>
<evidence type="ECO:0000256" key="2">
    <source>
        <dbReference type="SAM" id="MobiDB-lite"/>
    </source>
</evidence>
<dbReference type="CDD" id="cd00081">
    <property type="entry name" value="Hint"/>
    <property type="match status" value="1"/>
</dbReference>
<name>I0KYU8_9ACTN</name>